<dbReference type="AlphaFoldDB" id="A0A0N7LU77"/>
<evidence type="ECO:0000313" key="9">
    <source>
        <dbReference type="Proteomes" id="UP000051587"/>
    </source>
</evidence>
<evidence type="ECO:0000256" key="6">
    <source>
        <dbReference type="SAM" id="Phobius"/>
    </source>
</evidence>
<feature type="transmembrane region" description="Helical" evidence="6">
    <location>
        <begin position="85"/>
        <end position="106"/>
    </location>
</feature>
<evidence type="ECO:0000259" key="7">
    <source>
        <dbReference type="Pfam" id="PF00892"/>
    </source>
</evidence>
<evidence type="ECO:0000256" key="3">
    <source>
        <dbReference type="ARBA" id="ARBA00022692"/>
    </source>
</evidence>
<dbReference type="Proteomes" id="UP000051587">
    <property type="component" value="Unassembled WGS sequence"/>
</dbReference>
<feature type="transmembrane region" description="Helical" evidence="6">
    <location>
        <begin position="113"/>
        <end position="132"/>
    </location>
</feature>
<dbReference type="PANTHER" id="PTHR32322">
    <property type="entry name" value="INNER MEMBRANE TRANSPORTER"/>
    <property type="match status" value="1"/>
</dbReference>
<feature type="transmembrane region" description="Helical" evidence="6">
    <location>
        <begin position="233"/>
        <end position="251"/>
    </location>
</feature>
<accession>A0A0N7LU77</accession>
<dbReference type="PANTHER" id="PTHR32322:SF2">
    <property type="entry name" value="EAMA DOMAIN-CONTAINING PROTEIN"/>
    <property type="match status" value="1"/>
</dbReference>
<feature type="domain" description="EamA" evidence="7">
    <location>
        <begin position="5"/>
        <end position="130"/>
    </location>
</feature>
<dbReference type="InterPro" id="IPR050638">
    <property type="entry name" value="AA-Vitamin_Transporters"/>
</dbReference>
<dbReference type="InterPro" id="IPR000620">
    <property type="entry name" value="EamA_dom"/>
</dbReference>
<dbReference type="InterPro" id="IPR037185">
    <property type="entry name" value="EmrE-like"/>
</dbReference>
<feature type="transmembrane region" description="Helical" evidence="6">
    <location>
        <begin position="144"/>
        <end position="162"/>
    </location>
</feature>
<sequence>MLTGFAVVLAFNQVVVKLGNTGFQPVFMAGIRSVGALIVLTLWMVARGIPIRLSREFWASGFLLGALFAAEFICLFWALDHTTVGRASILFYTMPMILSLSAHFLLPGERLTPIRVLGLALALGGIALVLSVRDGGEASLLGDLAALAAACGWAGIALTARLTRISEQVPELQLWWQLAVSAVILMLVAPFFGPLLRDPSIWHMAGLAFQIVVVASFGFLFWFLLLKIYPASGVASFSFLSPVISVVLGWLLLDEQIGVRVILALVLVAAGIVLINRRSA</sequence>
<evidence type="ECO:0000256" key="2">
    <source>
        <dbReference type="ARBA" id="ARBA00007362"/>
    </source>
</evidence>
<feature type="domain" description="EamA" evidence="7">
    <location>
        <begin position="141"/>
        <end position="276"/>
    </location>
</feature>
<comment type="subcellular location">
    <subcellularLocation>
        <location evidence="1">Membrane</location>
        <topology evidence="1">Multi-pass membrane protein</topology>
    </subcellularLocation>
</comment>
<dbReference type="STRING" id="53501.SAMN04488043_103171"/>
<evidence type="ECO:0000256" key="5">
    <source>
        <dbReference type="ARBA" id="ARBA00023136"/>
    </source>
</evidence>
<dbReference type="GO" id="GO:0016020">
    <property type="term" value="C:membrane"/>
    <property type="evidence" value="ECO:0007669"/>
    <property type="project" value="UniProtKB-SubCell"/>
</dbReference>
<feature type="transmembrane region" description="Helical" evidence="6">
    <location>
        <begin position="257"/>
        <end position="275"/>
    </location>
</feature>
<gene>
    <name evidence="8" type="primary">yijE</name>
    <name evidence="8" type="ORF">TG4357_00271</name>
</gene>
<keyword evidence="3 6" id="KW-0812">Transmembrane</keyword>
<dbReference type="Pfam" id="PF00892">
    <property type="entry name" value="EamA"/>
    <property type="match status" value="2"/>
</dbReference>
<dbReference type="Gene3D" id="1.10.3730.20">
    <property type="match status" value="2"/>
</dbReference>
<evidence type="ECO:0000256" key="4">
    <source>
        <dbReference type="ARBA" id="ARBA00022989"/>
    </source>
</evidence>
<dbReference type="RefSeq" id="WP_306345471.1">
    <property type="nucleotide sequence ID" value="NZ_CP051181.1"/>
</dbReference>
<keyword evidence="9" id="KW-1185">Reference proteome</keyword>
<organism evidence="8 9">
    <name type="scientific">Thalassovita gelatinovora</name>
    <name type="common">Thalassobius gelatinovorus</name>
    <dbReference type="NCBI Taxonomy" id="53501"/>
    <lineage>
        <taxon>Bacteria</taxon>
        <taxon>Pseudomonadati</taxon>
        <taxon>Pseudomonadota</taxon>
        <taxon>Alphaproteobacteria</taxon>
        <taxon>Rhodobacterales</taxon>
        <taxon>Roseobacteraceae</taxon>
        <taxon>Thalassovita</taxon>
    </lineage>
</organism>
<keyword evidence="5 6" id="KW-0472">Membrane</keyword>
<keyword evidence="4 6" id="KW-1133">Transmembrane helix</keyword>
<dbReference type="EMBL" id="CYSA01000003">
    <property type="protein sequence ID" value="CUH62730.1"/>
    <property type="molecule type" value="Genomic_DNA"/>
</dbReference>
<feature type="transmembrane region" description="Helical" evidence="6">
    <location>
        <begin position="57"/>
        <end position="79"/>
    </location>
</feature>
<feature type="transmembrane region" description="Helical" evidence="6">
    <location>
        <begin position="201"/>
        <end position="226"/>
    </location>
</feature>
<comment type="similarity">
    <text evidence="2">Belongs to the EamA transporter family.</text>
</comment>
<dbReference type="SUPFAM" id="SSF103481">
    <property type="entry name" value="Multidrug resistance efflux transporter EmrE"/>
    <property type="match status" value="2"/>
</dbReference>
<feature type="transmembrane region" description="Helical" evidence="6">
    <location>
        <begin position="26"/>
        <end position="45"/>
    </location>
</feature>
<evidence type="ECO:0000256" key="1">
    <source>
        <dbReference type="ARBA" id="ARBA00004141"/>
    </source>
</evidence>
<name>A0A0N7LU77_THAGE</name>
<proteinExistence type="inferred from homology"/>
<protein>
    <submittedName>
        <fullName evidence="8">Putative inner membrane transporter yiJE</fullName>
    </submittedName>
</protein>
<reference evidence="8 9" key="1">
    <citation type="submission" date="2015-09" db="EMBL/GenBank/DDBJ databases">
        <authorList>
            <consortium name="Swine Surveillance"/>
        </authorList>
    </citation>
    <scope>NUCLEOTIDE SEQUENCE [LARGE SCALE GENOMIC DNA]</scope>
    <source>
        <strain evidence="8 9">CECT 4357</strain>
    </source>
</reference>
<evidence type="ECO:0000313" key="8">
    <source>
        <dbReference type="EMBL" id="CUH62730.1"/>
    </source>
</evidence>
<feature type="transmembrane region" description="Helical" evidence="6">
    <location>
        <begin position="174"/>
        <end position="195"/>
    </location>
</feature>